<protein>
    <submittedName>
        <fullName evidence="1">Uncharacterized protein</fullName>
    </submittedName>
</protein>
<evidence type="ECO:0000313" key="2">
    <source>
        <dbReference type="Proteomes" id="UP000533476"/>
    </source>
</evidence>
<accession>A0A7Y0Q1L7</accession>
<reference evidence="1 2" key="1">
    <citation type="submission" date="2020-04" db="EMBL/GenBank/DDBJ databases">
        <authorList>
            <person name="Zhang R."/>
            <person name="Schippers A."/>
        </authorList>
    </citation>
    <scope>NUCLEOTIDE SEQUENCE [LARGE SCALE GENOMIC DNA]</scope>
    <source>
        <strain evidence="1 2">DSM 109850</strain>
    </source>
</reference>
<organism evidence="1 2">
    <name type="scientific">Sulfobacillus harzensis</name>
    <dbReference type="NCBI Taxonomy" id="2729629"/>
    <lineage>
        <taxon>Bacteria</taxon>
        <taxon>Bacillati</taxon>
        <taxon>Bacillota</taxon>
        <taxon>Clostridia</taxon>
        <taxon>Eubacteriales</taxon>
        <taxon>Clostridiales Family XVII. Incertae Sedis</taxon>
        <taxon>Sulfobacillus</taxon>
    </lineage>
</organism>
<evidence type="ECO:0000313" key="1">
    <source>
        <dbReference type="EMBL" id="NMP22218.1"/>
    </source>
</evidence>
<dbReference type="Proteomes" id="UP000533476">
    <property type="component" value="Unassembled WGS sequence"/>
</dbReference>
<proteinExistence type="predicted"/>
<dbReference type="AlphaFoldDB" id="A0A7Y0Q1L7"/>
<dbReference type="EMBL" id="JABBVZ010000018">
    <property type="protein sequence ID" value="NMP22218.1"/>
    <property type="molecule type" value="Genomic_DNA"/>
</dbReference>
<gene>
    <name evidence="1" type="ORF">HIJ39_07615</name>
</gene>
<sequence length="649" mass="66317">MSTLGPGDVEEALAAYGPLTDVWAVNEVTGANSCTVVLANPAGAVPYIAASLQPHYLGALVRFTSGALSGVGPGADYGAFNTTVADITSTTQPAQTTVMFGDDFPVAPSPGDRLTIVRSAGIGTPLDANITNATVDVGGNVDATVSGTVDANITNALVPVSGTVDANVTNATINATLASGTEVVVNSGTVNIGKPVQTNSLVYLGAITIPVTDLANTESVTAVLNGDTTGYFETVILEGTSAYGYTYTASATPYNRHTALAAPSLTQYNGPDGEFYAEGTTSSRQSFSNVEVVLTAQVTSASTIFTDALTSGTNWSVESGSVTYSSSGATFETTPTTLLENALTGLEPQNLTLQAGFAVANNQVDNNYSGNFTGGAPESTVDHAGNFASSFTVSYTCTIAGIGFEFSGAGDSTQYFIWDNSGNILAQTSEAAIPSATGFLNLTLISPVTLSPGNTYWIGFYYTGNNLSSISWSSYSTAPTLTLGPVTFTLGTDISDNDTTTAGLWPGASGGYGSNIQLPPLLEFSAVVGVHSTIGVEYQNTSDTYYEVEWVGTNLNLIKYDAGTVSTLATTSVTDETATDVTLSLVVASNGNLTGTLKGAATNTVTATDTSITSGQMAVTGDSGVTASNAYISGNYVPEDTVTVDVFAT</sequence>
<name>A0A7Y0Q1L7_9FIRM</name>
<comment type="caution">
    <text evidence="1">The sequence shown here is derived from an EMBL/GenBank/DDBJ whole genome shotgun (WGS) entry which is preliminary data.</text>
</comment>
<keyword evidence="2" id="KW-1185">Reference proteome</keyword>
<dbReference type="RefSeq" id="WP_169098317.1">
    <property type="nucleotide sequence ID" value="NZ_JABBVZ010000018.1"/>
</dbReference>